<evidence type="ECO:0000256" key="2">
    <source>
        <dbReference type="ARBA" id="ARBA00022679"/>
    </source>
</evidence>
<sequence length="397" mass="42541">MPADNINAFLRTQLEDLKSKGLYKAERRITSPQMSGITVNGQDVINFCANNYLGLANHPEIVAAAQEGIKEWGYGLSSVRFICGTQDVHKQGEQRIAKFFGKGDSILYISCFDANGGLFEPLLTDQDAILSDELNHASIIDGVRLCKAQRFRYKHNDMADLKAKLEEAKGCRFKLIFTDSVFSMDGDLAKLPDICDLADQYGAAVGIDDCHATGHLGATGRGGAEELGVLDRIDVITGTLGKTLGGASGGFTASSAEIVDWLRNRSRPYLFSNSVPPALVTAGVKALELAESATDLRAKLKANTAKLRGGLEAAGFTIKPGPTPILPVMLGDAAVATKMADELLKRGIYVIGFSYPVVPHGQARIRMQVSAAHTPEQVDRAIAAFTEVGKQIGVLKS</sequence>
<feature type="binding site" evidence="4">
    <location>
        <begin position="272"/>
        <end position="273"/>
    </location>
    <ligand>
        <name>pyridoxal 5'-phosphate</name>
        <dbReference type="ChEBI" id="CHEBI:597326"/>
        <note>ligand shared between dimeric partners</note>
    </ligand>
</feature>
<dbReference type="NCBIfam" id="NF005394">
    <property type="entry name" value="PRK06939.1"/>
    <property type="match status" value="1"/>
</dbReference>
<dbReference type="EMBL" id="JAXBLV010000225">
    <property type="protein sequence ID" value="MDY3562926.1"/>
    <property type="molecule type" value="Genomic_DNA"/>
</dbReference>
<gene>
    <name evidence="4 6" type="primary">kbl</name>
    <name evidence="6" type="ORF">R5W23_004407</name>
</gene>
<dbReference type="Gene3D" id="3.40.640.10">
    <property type="entry name" value="Type I PLP-dependent aspartate aminotransferase-like (Major domain)"/>
    <property type="match status" value="1"/>
</dbReference>
<proteinExistence type="inferred from homology"/>
<comment type="subunit">
    <text evidence="4">Homodimer.</text>
</comment>
<keyword evidence="3 4" id="KW-0012">Acyltransferase</keyword>
<dbReference type="RefSeq" id="WP_320689192.1">
    <property type="nucleotide sequence ID" value="NZ_JAXBLV010000225.1"/>
</dbReference>
<organism evidence="6 7">
    <name type="scientific">Gemmata algarum</name>
    <dbReference type="NCBI Taxonomy" id="2975278"/>
    <lineage>
        <taxon>Bacteria</taxon>
        <taxon>Pseudomonadati</taxon>
        <taxon>Planctomycetota</taxon>
        <taxon>Planctomycetia</taxon>
        <taxon>Gemmatales</taxon>
        <taxon>Gemmataceae</taxon>
        <taxon>Gemmata</taxon>
    </lineage>
</organism>
<comment type="cofactor">
    <cofactor evidence="4">
        <name>pyridoxal 5'-phosphate</name>
        <dbReference type="ChEBI" id="CHEBI:597326"/>
    </cofactor>
    <text evidence="4">Binds 1 pyridoxal phosphate per subunit.</text>
</comment>
<dbReference type="SUPFAM" id="SSF53383">
    <property type="entry name" value="PLP-dependent transferases"/>
    <property type="match status" value="1"/>
</dbReference>
<feature type="binding site" evidence="4">
    <location>
        <position position="136"/>
    </location>
    <ligand>
        <name>substrate</name>
    </ligand>
</feature>
<dbReference type="InterPro" id="IPR011282">
    <property type="entry name" value="2am3keto_CoA_ligase"/>
</dbReference>
<evidence type="ECO:0000256" key="3">
    <source>
        <dbReference type="ARBA" id="ARBA00023315"/>
    </source>
</evidence>
<dbReference type="InterPro" id="IPR015424">
    <property type="entry name" value="PyrdxlP-dep_Trfase"/>
</dbReference>
<dbReference type="PANTHER" id="PTHR13693:SF102">
    <property type="entry name" value="2-AMINO-3-KETOBUTYRATE COENZYME A LIGASE, MITOCHONDRIAL"/>
    <property type="match status" value="1"/>
</dbReference>
<comment type="catalytic activity">
    <reaction evidence="4">
        <text>glycine + acetyl-CoA = (2S)-2-amino-3-oxobutanoate + CoA</text>
        <dbReference type="Rhea" id="RHEA:20736"/>
        <dbReference type="ChEBI" id="CHEBI:57287"/>
        <dbReference type="ChEBI" id="CHEBI:57288"/>
        <dbReference type="ChEBI" id="CHEBI:57305"/>
        <dbReference type="ChEBI" id="CHEBI:78948"/>
        <dbReference type="EC" id="2.3.1.29"/>
    </reaction>
</comment>
<dbReference type="Pfam" id="PF00155">
    <property type="entry name" value="Aminotran_1_2"/>
    <property type="match status" value="1"/>
</dbReference>
<evidence type="ECO:0000256" key="4">
    <source>
        <dbReference type="HAMAP-Rule" id="MF_00985"/>
    </source>
</evidence>
<dbReference type="InterPro" id="IPR050087">
    <property type="entry name" value="AON_synthase_class-II"/>
</dbReference>
<protein>
    <recommendedName>
        <fullName evidence="4">2-amino-3-ketobutyrate coenzyme A ligase</fullName>
        <shortName evidence="4">AKB ligase</shortName>
        <ecNumber evidence="4">2.3.1.29</ecNumber>
    </recommendedName>
    <alternativeName>
        <fullName evidence="4">Glycine acetyltransferase</fullName>
    </alternativeName>
</protein>
<feature type="binding site" description="in other chain" evidence="4">
    <location>
        <begin position="111"/>
        <end position="112"/>
    </location>
    <ligand>
        <name>pyridoxal 5'-phosphate</name>
        <dbReference type="ChEBI" id="CHEBI:597326"/>
        <note>ligand shared between dimeric partners</note>
    </ligand>
</feature>
<evidence type="ECO:0000259" key="5">
    <source>
        <dbReference type="Pfam" id="PF00155"/>
    </source>
</evidence>
<feature type="binding site" description="in other chain" evidence="4">
    <location>
        <begin position="239"/>
        <end position="242"/>
    </location>
    <ligand>
        <name>pyridoxal 5'-phosphate</name>
        <dbReference type="ChEBI" id="CHEBI:597326"/>
        <note>ligand shared between dimeric partners</note>
    </ligand>
</feature>
<dbReference type="GO" id="GO:0008890">
    <property type="term" value="F:glycine C-acetyltransferase activity"/>
    <property type="evidence" value="ECO:0007669"/>
    <property type="project" value="UniProtKB-EC"/>
</dbReference>
<dbReference type="CDD" id="cd06454">
    <property type="entry name" value="KBL_like"/>
    <property type="match status" value="1"/>
</dbReference>
<feature type="modified residue" description="N6-(pyridoxal phosphate)lysine" evidence="4">
    <location>
        <position position="242"/>
    </location>
</feature>
<name>A0ABU5F5R3_9BACT</name>
<dbReference type="Proteomes" id="UP001272242">
    <property type="component" value="Unassembled WGS sequence"/>
</dbReference>
<dbReference type="EC" id="2.3.1.29" evidence="4"/>
<reference evidence="7" key="1">
    <citation type="journal article" date="2023" name="Mar. Drugs">
        <title>Gemmata algarum, a Novel Planctomycete Isolated from an Algal Mat, Displays Antimicrobial Activity.</title>
        <authorList>
            <person name="Kumar G."/>
            <person name="Kallscheuer N."/>
            <person name="Kashif M."/>
            <person name="Ahamad S."/>
            <person name="Jagadeeshwari U."/>
            <person name="Pannikurungottu S."/>
            <person name="Haufschild T."/>
            <person name="Kabuu M."/>
            <person name="Sasikala C."/>
            <person name="Jogler C."/>
            <person name="Ramana C."/>
        </authorList>
    </citation>
    <scope>NUCLEOTIDE SEQUENCE [LARGE SCALE GENOMIC DNA]</scope>
    <source>
        <strain evidence="7">JC673</strain>
    </source>
</reference>
<comment type="pathway">
    <text evidence="4">Amino-acid degradation; L-threonine degradation via oxydo-reductase pathway; glycine from L-threonine: step 2/2.</text>
</comment>
<dbReference type="InterPro" id="IPR015421">
    <property type="entry name" value="PyrdxlP-dep_Trfase_major"/>
</dbReference>
<evidence type="ECO:0000313" key="7">
    <source>
        <dbReference type="Proteomes" id="UP001272242"/>
    </source>
</evidence>
<dbReference type="PANTHER" id="PTHR13693">
    <property type="entry name" value="CLASS II AMINOTRANSFERASE/8-AMINO-7-OXONONANOATE SYNTHASE"/>
    <property type="match status" value="1"/>
</dbReference>
<dbReference type="Gene3D" id="3.90.1150.10">
    <property type="entry name" value="Aspartate Aminotransferase, domain 1"/>
    <property type="match status" value="1"/>
</dbReference>
<feature type="binding site" description="in other chain" evidence="4">
    <location>
        <position position="183"/>
    </location>
    <ligand>
        <name>pyridoxal 5'-phosphate</name>
        <dbReference type="ChEBI" id="CHEBI:597326"/>
        <note>ligand shared between dimeric partners</note>
    </ligand>
</feature>
<comment type="similarity">
    <text evidence="1 4">Belongs to the class-II pyridoxal-phosphate-dependent aminotransferase family.</text>
</comment>
<dbReference type="InterPro" id="IPR015422">
    <property type="entry name" value="PyrdxlP-dep_Trfase_small"/>
</dbReference>
<dbReference type="NCBIfam" id="TIGR01822">
    <property type="entry name" value="2am3keto_CoA"/>
    <property type="match status" value="1"/>
</dbReference>
<dbReference type="InterPro" id="IPR004839">
    <property type="entry name" value="Aminotransferase_I/II_large"/>
</dbReference>
<accession>A0ABU5F5R3</accession>
<comment type="function">
    <text evidence="4">Catalyzes the cleavage of 2-amino-3-ketobutyrate to glycine and acetyl-CoA.</text>
</comment>
<evidence type="ECO:0000256" key="1">
    <source>
        <dbReference type="ARBA" id="ARBA00008392"/>
    </source>
</evidence>
<feature type="binding site" evidence="4">
    <location>
        <position position="366"/>
    </location>
    <ligand>
        <name>substrate</name>
    </ligand>
</feature>
<comment type="caution">
    <text evidence="6">The sequence shown here is derived from an EMBL/GenBank/DDBJ whole genome shotgun (WGS) entry which is preliminary data.</text>
</comment>
<evidence type="ECO:0000313" key="6">
    <source>
        <dbReference type="EMBL" id="MDY3562926.1"/>
    </source>
</evidence>
<keyword evidence="2 4" id="KW-0808">Transferase</keyword>
<comment type="caution">
    <text evidence="4">Lacks conserved residue(s) required for the propagation of feature annotation.</text>
</comment>
<dbReference type="HAMAP" id="MF_00985">
    <property type="entry name" value="2am3keto_CoA_ligase"/>
    <property type="match status" value="1"/>
</dbReference>
<keyword evidence="7" id="KW-1185">Reference proteome</keyword>
<feature type="domain" description="Aminotransferase class I/classII large" evidence="5">
    <location>
        <begin position="43"/>
        <end position="384"/>
    </location>
</feature>
<keyword evidence="4" id="KW-0663">Pyridoxal phosphate</keyword>